<dbReference type="AlphaFoldDB" id="A0A0A9CPM4"/>
<evidence type="ECO:0000313" key="1">
    <source>
        <dbReference type="EMBL" id="JAD77521.1"/>
    </source>
</evidence>
<protein>
    <submittedName>
        <fullName evidence="1">Uncharacterized protein</fullName>
    </submittedName>
</protein>
<sequence length="79" mass="8858">MEAGLSAWQQITRSLFMVTFTDKHSSFPLCPDLTSCVNRIHLLVNSAREEVASTTWSCKFKFKGGESSFVLSIIKLQSD</sequence>
<accession>A0A0A9CPM4</accession>
<proteinExistence type="predicted"/>
<dbReference type="EMBL" id="GBRH01220374">
    <property type="protein sequence ID" value="JAD77521.1"/>
    <property type="molecule type" value="Transcribed_RNA"/>
</dbReference>
<reference evidence="1" key="1">
    <citation type="submission" date="2014-09" db="EMBL/GenBank/DDBJ databases">
        <authorList>
            <person name="Magalhaes I.L.F."/>
            <person name="Oliveira U."/>
            <person name="Santos F.R."/>
            <person name="Vidigal T.H.D.A."/>
            <person name="Brescovit A.D."/>
            <person name="Santos A.J."/>
        </authorList>
    </citation>
    <scope>NUCLEOTIDE SEQUENCE</scope>
    <source>
        <tissue evidence="1">Shoot tissue taken approximately 20 cm above the soil surface</tissue>
    </source>
</reference>
<organism evidence="1">
    <name type="scientific">Arundo donax</name>
    <name type="common">Giant reed</name>
    <name type="synonym">Donax arundinaceus</name>
    <dbReference type="NCBI Taxonomy" id="35708"/>
    <lineage>
        <taxon>Eukaryota</taxon>
        <taxon>Viridiplantae</taxon>
        <taxon>Streptophyta</taxon>
        <taxon>Embryophyta</taxon>
        <taxon>Tracheophyta</taxon>
        <taxon>Spermatophyta</taxon>
        <taxon>Magnoliopsida</taxon>
        <taxon>Liliopsida</taxon>
        <taxon>Poales</taxon>
        <taxon>Poaceae</taxon>
        <taxon>PACMAD clade</taxon>
        <taxon>Arundinoideae</taxon>
        <taxon>Arundineae</taxon>
        <taxon>Arundo</taxon>
    </lineage>
</organism>
<reference evidence="1" key="2">
    <citation type="journal article" date="2015" name="Data Brief">
        <title>Shoot transcriptome of the giant reed, Arundo donax.</title>
        <authorList>
            <person name="Barrero R.A."/>
            <person name="Guerrero F.D."/>
            <person name="Moolhuijzen P."/>
            <person name="Goolsby J.A."/>
            <person name="Tidwell J."/>
            <person name="Bellgard S.E."/>
            <person name="Bellgard M.I."/>
        </authorList>
    </citation>
    <scope>NUCLEOTIDE SEQUENCE</scope>
    <source>
        <tissue evidence="1">Shoot tissue taken approximately 20 cm above the soil surface</tissue>
    </source>
</reference>
<name>A0A0A9CPM4_ARUDO</name>